<evidence type="ECO:0000256" key="1">
    <source>
        <dbReference type="SAM" id="Coils"/>
    </source>
</evidence>
<protein>
    <submittedName>
        <fullName evidence="2">Uncharacterized protein</fullName>
    </submittedName>
</protein>
<dbReference type="HOGENOM" id="CLU_659820_0_0_1"/>
<organism evidence="2 3">
    <name type="scientific">Rhinocladiella mackenziei CBS 650.93</name>
    <dbReference type="NCBI Taxonomy" id="1442369"/>
    <lineage>
        <taxon>Eukaryota</taxon>
        <taxon>Fungi</taxon>
        <taxon>Dikarya</taxon>
        <taxon>Ascomycota</taxon>
        <taxon>Pezizomycotina</taxon>
        <taxon>Eurotiomycetes</taxon>
        <taxon>Chaetothyriomycetidae</taxon>
        <taxon>Chaetothyriales</taxon>
        <taxon>Herpotrichiellaceae</taxon>
        <taxon>Rhinocladiella</taxon>
    </lineage>
</organism>
<keyword evidence="3" id="KW-1185">Reference proteome</keyword>
<feature type="non-terminal residue" evidence="2">
    <location>
        <position position="1"/>
    </location>
</feature>
<sequence length="417" mass="49502">VMHGLPRPDIDLAFLRSEQIIERLDDLEEVENDHDVDDTTEDEDDVDIEGLDEGAIVADNYSEDSSVWDSDDSQLTEYHDRRRLREEEKEHQRRRERLRILRRSLRIEQQAFYKSIPRSVVATDSIHNNDDDDDDGKTRRHEDLDEVIRRYDERLARIDEEEKEHAQVVSRLVNRRYHSVLRIRLRQRERRVLEARARAEEARIQREPTIRPEESFISRENHRVPSPEMRSLEMAPANNNMEVRRPNVDEVWEYCSPIQLPVCRICHHCVWPDGIRRHLQTRPHRWARRDAQQMQDAIQTWPNLRRDRDHIDRWCQQPARDPIASLPPPVQGVRCDIYPDQCRYICRDETSMKVHFARRHPGSRGPCGARCHTQRELPAPPARPLWQTVFCQQLFPRGPGSLYFEVHAPVDETTPPA</sequence>
<dbReference type="STRING" id="1442369.A0A0D2I7X1"/>
<dbReference type="GeneID" id="25299489"/>
<proteinExistence type="predicted"/>
<keyword evidence="1" id="KW-0175">Coiled coil</keyword>
<dbReference type="OrthoDB" id="2608216at2759"/>
<name>A0A0D2I7X1_9EURO</name>
<evidence type="ECO:0000313" key="3">
    <source>
        <dbReference type="Proteomes" id="UP000053617"/>
    </source>
</evidence>
<dbReference type="EMBL" id="KN847490">
    <property type="protein sequence ID" value="KIW99340.1"/>
    <property type="molecule type" value="Genomic_DNA"/>
</dbReference>
<evidence type="ECO:0000313" key="2">
    <source>
        <dbReference type="EMBL" id="KIW99340.1"/>
    </source>
</evidence>
<dbReference type="InterPro" id="IPR022698">
    <property type="entry name" value="OrsD"/>
</dbReference>
<gene>
    <name evidence="2" type="ORF">Z518_11418</name>
</gene>
<dbReference type="RefSeq" id="XP_013266477.1">
    <property type="nucleotide sequence ID" value="XM_013411023.1"/>
</dbReference>
<accession>A0A0D2I7X1</accession>
<reference evidence="2 3" key="1">
    <citation type="submission" date="2015-01" db="EMBL/GenBank/DDBJ databases">
        <title>The Genome Sequence of Rhinocladiella mackenzie CBS 650.93.</title>
        <authorList>
            <consortium name="The Broad Institute Genomics Platform"/>
            <person name="Cuomo C."/>
            <person name="de Hoog S."/>
            <person name="Gorbushina A."/>
            <person name="Stielow B."/>
            <person name="Teixiera M."/>
            <person name="Abouelleil A."/>
            <person name="Chapman S.B."/>
            <person name="Priest M."/>
            <person name="Young S.K."/>
            <person name="Wortman J."/>
            <person name="Nusbaum C."/>
            <person name="Birren B."/>
        </authorList>
    </citation>
    <scope>NUCLEOTIDE SEQUENCE [LARGE SCALE GENOMIC DNA]</scope>
    <source>
        <strain evidence="2 3">CBS 650.93</strain>
    </source>
</reference>
<dbReference type="AlphaFoldDB" id="A0A0D2I7X1"/>
<feature type="coiled-coil region" evidence="1">
    <location>
        <begin position="141"/>
        <end position="205"/>
    </location>
</feature>
<dbReference type="Pfam" id="PF12013">
    <property type="entry name" value="OrsD"/>
    <property type="match status" value="1"/>
</dbReference>
<dbReference type="Proteomes" id="UP000053617">
    <property type="component" value="Unassembled WGS sequence"/>
</dbReference>
<dbReference type="VEuPathDB" id="FungiDB:Z518_11418"/>